<evidence type="ECO:0000313" key="2">
    <source>
        <dbReference type="EMBL" id="CAK1553275.1"/>
    </source>
</evidence>
<keyword evidence="3" id="KW-1185">Reference proteome</keyword>
<name>A0AAV1JUR5_9NEOP</name>
<dbReference type="Pfam" id="PF25298">
    <property type="entry name" value="Baculo_FP_2nd"/>
    <property type="match status" value="1"/>
</dbReference>
<comment type="caution">
    <text evidence="2">The sequence shown here is derived from an EMBL/GenBank/DDBJ whole genome shotgun (WGS) entry which is preliminary data.</text>
</comment>
<proteinExistence type="predicted"/>
<evidence type="ECO:0000259" key="1">
    <source>
        <dbReference type="Pfam" id="PF25298"/>
    </source>
</evidence>
<dbReference type="InterPro" id="IPR057251">
    <property type="entry name" value="FP_C"/>
</dbReference>
<feature type="domain" description="FP protein C-terminal" evidence="1">
    <location>
        <begin position="251"/>
        <end position="303"/>
    </location>
</feature>
<accession>A0AAV1JUR5</accession>
<dbReference type="AlphaFoldDB" id="A0AAV1JUR5"/>
<sequence>MAAGAQISDAETTLIENSAIVSLTTERQHYDSEPNLHLLSTNVTERKKRKFDGDDSENFMVTIKYMFDAFSKEQNKRFQDLLVSVNCIREQNSELTKSVETMSSKYDEFLSRIKHLEDARKEDKKYVSILEQRLETLERKSRASGIELRNIPKTITGKPETKSDLCQLTQLMGKAINIDIRESDVRDIYRINSKDSSNPIIAEFTSVLVKEKILSAVKSFNKKKQKGEKLNTGHFGTVGPIKPAFVTETLTQQTQKIFYLARTFQKEHGYDFCWTSRGVVYLRKNSNLSQIKIECQADLDKLKQLK</sequence>
<dbReference type="Proteomes" id="UP001497472">
    <property type="component" value="Unassembled WGS sequence"/>
</dbReference>
<reference evidence="2 3" key="1">
    <citation type="submission" date="2023-11" db="EMBL/GenBank/DDBJ databases">
        <authorList>
            <person name="Okamura Y."/>
        </authorList>
    </citation>
    <scope>NUCLEOTIDE SEQUENCE [LARGE SCALE GENOMIC DNA]</scope>
</reference>
<organism evidence="2 3">
    <name type="scientific">Leptosia nina</name>
    <dbReference type="NCBI Taxonomy" id="320188"/>
    <lineage>
        <taxon>Eukaryota</taxon>
        <taxon>Metazoa</taxon>
        <taxon>Ecdysozoa</taxon>
        <taxon>Arthropoda</taxon>
        <taxon>Hexapoda</taxon>
        <taxon>Insecta</taxon>
        <taxon>Pterygota</taxon>
        <taxon>Neoptera</taxon>
        <taxon>Endopterygota</taxon>
        <taxon>Lepidoptera</taxon>
        <taxon>Glossata</taxon>
        <taxon>Ditrysia</taxon>
        <taxon>Papilionoidea</taxon>
        <taxon>Pieridae</taxon>
        <taxon>Pierinae</taxon>
        <taxon>Leptosia</taxon>
    </lineage>
</organism>
<protein>
    <recommendedName>
        <fullName evidence="1">FP protein C-terminal domain-containing protein</fullName>
    </recommendedName>
</protein>
<evidence type="ECO:0000313" key="3">
    <source>
        <dbReference type="Proteomes" id="UP001497472"/>
    </source>
</evidence>
<dbReference type="EMBL" id="CAVLEF010000215">
    <property type="protein sequence ID" value="CAK1553275.1"/>
    <property type="molecule type" value="Genomic_DNA"/>
</dbReference>
<gene>
    <name evidence="2" type="ORF">LNINA_LOCUS12284</name>
</gene>